<evidence type="ECO:0000259" key="1">
    <source>
        <dbReference type="Pfam" id="PF17921"/>
    </source>
</evidence>
<comment type="caution">
    <text evidence="2">The sequence shown here is derived from an EMBL/GenBank/DDBJ whole genome shotgun (WGS) entry which is preliminary data.</text>
</comment>
<dbReference type="EMBL" id="AVOT02003815">
    <property type="protein sequence ID" value="MBW0474641.1"/>
    <property type="molecule type" value="Genomic_DNA"/>
</dbReference>
<dbReference type="OrthoDB" id="2595244at2759"/>
<accession>A0A9Q3GP29</accession>
<evidence type="ECO:0000313" key="2">
    <source>
        <dbReference type="EMBL" id="MBW0474641.1"/>
    </source>
</evidence>
<keyword evidence="3" id="KW-1185">Reference proteome</keyword>
<proteinExistence type="predicted"/>
<dbReference type="Proteomes" id="UP000765509">
    <property type="component" value="Unassembled WGS sequence"/>
</dbReference>
<dbReference type="Gene3D" id="1.10.340.70">
    <property type="match status" value="1"/>
</dbReference>
<dbReference type="Pfam" id="PF17921">
    <property type="entry name" value="Integrase_H2C2"/>
    <property type="match status" value="1"/>
</dbReference>
<dbReference type="PANTHER" id="PTHR37984">
    <property type="entry name" value="PROTEIN CBG26694"/>
    <property type="match status" value="1"/>
</dbReference>
<evidence type="ECO:0000313" key="3">
    <source>
        <dbReference type="Proteomes" id="UP000765509"/>
    </source>
</evidence>
<organism evidence="2 3">
    <name type="scientific">Austropuccinia psidii MF-1</name>
    <dbReference type="NCBI Taxonomy" id="1389203"/>
    <lineage>
        <taxon>Eukaryota</taxon>
        <taxon>Fungi</taxon>
        <taxon>Dikarya</taxon>
        <taxon>Basidiomycota</taxon>
        <taxon>Pucciniomycotina</taxon>
        <taxon>Pucciniomycetes</taxon>
        <taxon>Pucciniales</taxon>
        <taxon>Sphaerophragmiaceae</taxon>
        <taxon>Austropuccinia</taxon>
    </lineage>
</organism>
<gene>
    <name evidence="2" type="ORF">O181_014356</name>
</gene>
<dbReference type="AlphaFoldDB" id="A0A9Q3GP29"/>
<dbReference type="InterPro" id="IPR050951">
    <property type="entry name" value="Retrovirus_Pol_polyprotein"/>
</dbReference>
<sequence>MLRWQIAIQEYRGKINIIYKEGKSHTNADGLSRWSLDNFKSNPAYSFEVAANIPIHLIEIGRRKNFRSYEWEQESGTPDNEDTESEGKESPILGIGSLELHNELFSAVMKTYAKHKQCGKLLQILQQKYRNPELESQLEEPWLRYYKDNKFSLINGLIYHIEKHTGSLTVLDKDHISLILKECHDCTYMRNMSEDRTRERAASTTWWLKWEQELSEYTKTCKRCQKGKQET</sequence>
<dbReference type="InterPro" id="IPR041588">
    <property type="entry name" value="Integrase_H2C2"/>
</dbReference>
<protein>
    <recommendedName>
        <fullName evidence="1">Integrase zinc-binding domain-containing protein</fullName>
    </recommendedName>
</protein>
<feature type="domain" description="Integrase zinc-binding" evidence="1">
    <location>
        <begin position="172"/>
        <end position="228"/>
    </location>
</feature>
<name>A0A9Q3GP29_9BASI</name>
<dbReference type="PANTHER" id="PTHR37984:SF5">
    <property type="entry name" value="PROTEIN NYNRIN-LIKE"/>
    <property type="match status" value="1"/>
</dbReference>
<reference evidence="2" key="1">
    <citation type="submission" date="2021-03" db="EMBL/GenBank/DDBJ databases">
        <title>Draft genome sequence of rust myrtle Austropuccinia psidii MF-1, a brazilian biotype.</title>
        <authorList>
            <person name="Quecine M.C."/>
            <person name="Pachon D.M.R."/>
            <person name="Bonatelli M.L."/>
            <person name="Correr F.H."/>
            <person name="Franceschini L.M."/>
            <person name="Leite T.F."/>
            <person name="Margarido G.R.A."/>
            <person name="Almeida C.A."/>
            <person name="Ferrarezi J.A."/>
            <person name="Labate C.A."/>
        </authorList>
    </citation>
    <scope>NUCLEOTIDE SEQUENCE</scope>
    <source>
        <strain evidence="2">MF-1</strain>
    </source>
</reference>